<sequence>MSDKPYKMTLADFRTSIWRRLENLPDDTEITFGSGDLSFYRTKNREYRADDMSPKVVQIEFNQVYEVLEDPEENA</sequence>
<proteinExistence type="predicted"/>
<comment type="caution">
    <text evidence="1">The sequence shown here is derived from an EMBL/GenBank/DDBJ whole genome shotgun (WGS) entry which is preliminary data.</text>
</comment>
<reference evidence="1 2" key="1">
    <citation type="submission" date="2019-08" db="EMBL/GenBank/DDBJ databases">
        <authorList>
            <person name="Peeters C."/>
        </authorList>
    </citation>
    <scope>NUCLEOTIDE SEQUENCE [LARGE SCALE GENOMIC DNA]</scope>
    <source>
        <strain evidence="1 2">LMG 20602</strain>
    </source>
</reference>
<evidence type="ECO:0000313" key="2">
    <source>
        <dbReference type="Proteomes" id="UP000366065"/>
    </source>
</evidence>
<evidence type="ECO:0000313" key="1">
    <source>
        <dbReference type="EMBL" id="VVE12485.1"/>
    </source>
</evidence>
<dbReference type="EMBL" id="CABPRV010000005">
    <property type="protein sequence ID" value="VVE12485.1"/>
    <property type="molecule type" value="Genomic_DNA"/>
</dbReference>
<keyword evidence="2" id="KW-1185">Reference proteome</keyword>
<protein>
    <submittedName>
        <fullName evidence="1">Uncharacterized protein</fullName>
    </submittedName>
</protein>
<organism evidence="1 2">
    <name type="scientific">Pandoraea capi</name>
    <dbReference type="NCBI Taxonomy" id="2508286"/>
    <lineage>
        <taxon>Bacteria</taxon>
        <taxon>Pseudomonadati</taxon>
        <taxon>Pseudomonadota</taxon>
        <taxon>Betaproteobacteria</taxon>
        <taxon>Burkholderiales</taxon>
        <taxon>Burkholderiaceae</taxon>
        <taxon>Pandoraea</taxon>
    </lineage>
</organism>
<name>A0ABY6W0Y6_9BURK</name>
<dbReference type="Proteomes" id="UP000366065">
    <property type="component" value="Unassembled WGS sequence"/>
</dbReference>
<dbReference type="RefSeq" id="WP_150721634.1">
    <property type="nucleotide sequence ID" value="NZ_CABPRV010000005.1"/>
</dbReference>
<gene>
    <name evidence="1" type="ORF">PCA20602_02707</name>
</gene>
<accession>A0ABY6W0Y6</accession>